<organism evidence="10 11">
    <name type="scientific">Lactobacillus johnsonii ATCC 33200</name>
    <dbReference type="NCBI Taxonomy" id="525330"/>
    <lineage>
        <taxon>Bacteria</taxon>
        <taxon>Bacillati</taxon>
        <taxon>Bacillota</taxon>
        <taxon>Bacilli</taxon>
        <taxon>Lactobacillales</taxon>
        <taxon>Lactobacillaceae</taxon>
        <taxon>Lactobacillus</taxon>
    </lineage>
</organism>
<dbReference type="Pfam" id="PF06738">
    <property type="entry name" value="ThrE"/>
    <property type="match status" value="1"/>
</dbReference>
<keyword evidence="2" id="KW-1003">Cell membrane</keyword>
<evidence type="ECO:0000259" key="8">
    <source>
        <dbReference type="Pfam" id="PF06738"/>
    </source>
</evidence>
<comment type="subcellular location">
    <subcellularLocation>
        <location evidence="1">Cell membrane</location>
        <topology evidence="1">Multi-pass membrane protein</topology>
    </subcellularLocation>
</comment>
<keyword evidence="5 7" id="KW-0472">Membrane</keyword>
<dbReference type="PANTHER" id="PTHR34390:SF2">
    <property type="entry name" value="SUCCINATE TRANSPORTER SUBUNIT YJJP-RELATED"/>
    <property type="match status" value="1"/>
</dbReference>
<dbReference type="EMBL" id="ACGR01000039">
    <property type="protein sequence ID" value="EEJ59394.1"/>
    <property type="molecule type" value="Genomic_DNA"/>
</dbReference>
<feature type="domain" description="Threonine/Serine exporter ThrE" evidence="9">
    <location>
        <begin position="332"/>
        <end position="458"/>
    </location>
</feature>
<reference evidence="10 11" key="1">
    <citation type="submission" date="2009-01" db="EMBL/GenBank/DDBJ databases">
        <authorList>
            <person name="Qin X."/>
            <person name="Bachman B."/>
            <person name="Battles P."/>
            <person name="Bell A."/>
            <person name="Bess C."/>
            <person name="Bickham C."/>
            <person name="Chaboub L."/>
            <person name="Chen D."/>
            <person name="Coyle M."/>
            <person name="Deiros D.R."/>
            <person name="Dinh H."/>
            <person name="Forbes L."/>
            <person name="Fowler G."/>
            <person name="Francisco L."/>
            <person name="Fu Q."/>
            <person name="Gubbala S."/>
            <person name="Hale W."/>
            <person name="Han Y."/>
            <person name="Hemphill L."/>
            <person name="Highlander S.K."/>
            <person name="Hirani K."/>
            <person name="Hogues M."/>
            <person name="Jackson L."/>
            <person name="Jakkamsetti A."/>
            <person name="Javaid M."/>
            <person name="Jiang H."/>
            <person name="Korchina V."/>
            <person name="Kovar C."/>
            <person name="Lara F."/>
            <person name="Lee S."/>
            <person name="Mata R."/>
            <person name="Mathew T."/>
            <person name="Moen C."/>
            <person name="Morales K."/>
            <person name="Munidasa M."/>
            <person name="Nazareth L."/>
            <person name="Ngo R."/>
            <person name="Nguyen L."/>
            <person name="Okwuonu G."/>
            <person name="Ongeri F."/>
            <person name="Patil S."/>
            <person name="Petrosino J."/>
            <person name="Pham C."/>
            <person name="Pham P."/>
            <person name="Pu L.-L."/>
            <person name="Puazo M."/>
            <person name="Raj R."/>
            <person name="Reid J."/>
            <person name="Rouhana J."/>
            <person name="Saada N."/>
            <person name="Shang Y."/>
            <person name="Simmons D."/>
            <person name="Thornton R."/>
            <person name="Warren J."/>
            <person name="Weissenberger G."/>
            <person name="Zhang J."/>
            <person name="Zhang L."/>
            <person name="Zhou C."/>
            <person name="Zhu D."/>
            <person name="Muzny D."/>
            <person name="Worley K."/>
            <person name="Gibbs R."/>
        </authorList>
    </citation>
    <scope>NUCLEOTIDE SEQUENCE [LARGE SCALE GENOMIC DNA]</scope>
    <source>
        <strain evidence="10 11">ATCC 33200</strain>
    </source>
</reference>
<feature type="transmembrane region" description="Helical" evidence="7">
    <location>
        <begin position="289"/>
        <end position="310"/>
    </location>
</feature>
<feature type="transmembrane region" description="Helical" evidence="7">
    <location>
        <begin position="256"/>
        <end position="277"/>
    </location>
</feature>
<evidence type="ECO:0000256" key="3">
    <source>
        <dbReference type="ARBA" id="ARBA00022692"/>
    </source>
</evidence>
<dbReference type="GO" id="GO:0005886">
    <property type="term" value="C:plasma membrane"/>
    <property type="evidence" value="ECO:0007669"/>
    <property type="project" value="UniProtKB-SubCell"/>
</dbReference>
<feature type="transmembrane region" description="Helical" evidence="7">
    <location>
        <begin position="350"/>
        <end position="370"/>
    </location>
</feature>
<evidence type="ECO:0000256" key="6">
    <source>
        <dbReference type="ARBA" id="ARBA00034125"/>
    </source>
</evidence>
<dbReference type="InterPro" id="IPR024528">
    <property type="entry name" value="ThrE_2"/>
</dbReference>
<feature type="transmembrane region" description="Helical" evidence="7">
    <location>
        <begin position="322"/>
        <end position="343"/>
    </location>
</feature>
<evidence type="ECO:0000256" key="7">
    <source>
        <dbReference type="SAM" id="Phobius"/>
    </source>
</evidence>
<protein>
    <submittedName>
        <fullName evidence="10">Uncharacterized protein</fullName>
    </submittedName>
</protein>
<evidence type="ECO:0000313" key="11">
    <source>
        <dbReference type="Proteomes" id="UP000003491"/>
    </source>
</evidence>
<dbReference type="Proteomes" id="UP000003491">
    <property type="component" value="Unassembled WGS sequence"/>
</dbReference>
<feature type="transmembrane region" description="Helical" evidence="7">
    <location>
        <begin position="405"/>
        <end position="425"/>
    </location>
</feature>
<gene>
    <name evidence="10" type="ORF">HMPREF0528_1470</name>
</gene>
<accession>C2E6U6</accession>
<evidence type="ECO:0000259" key="9">
    <source>
        <dbReference type="Pfam" id="PF12821"/>
    </source>
</evidence>
<keyword evidence="4 7" id="KW-1133">Transmembrane helix</keyword>
<name>C2E6U6_LACJH</name>
<dbReference type="Pfam" id="PF12821">
    <property type="entry name" value="ThrE_2"/>
    <property type="match status" value="1"/>
</dbReference>
<feature type="transmembrane region" description="Helical" evidence="7">
    <location>
        <begin position="376"/>
        <end position="396"/>
    </location>
</feature>
<dbReference type="GO" id="GO:0022857">
    <property type="term" value="F:transmembrane transporter activity"/>
    <property type="evidence" value="ECO:0007669"/>
    <property type="project" value="InterPro"/>
</dbReference>
<feature type="transmembrane region" description="Helical" evidence="7">
    <location>
        <begin position="437"/>
        <end position="460"/>
    </location>
</feature>
<evidence type="ECO:0000313" key="10">
    <source>
        <dbReference type="EMBL" id="EEJ59394.1"/>
    </source>
</evidence>
<evidence type="ECO:0000256" key="4">
    <source>
        <dbReference type="ARBA" id="ARBA00022989"/>
    </source>
</evidence>
<proteinExistence type="inferred from homology"/>
<evidence type="ECO:0000256" key="5">
    <source>
        <dbReference type="ARBA" id="ARBA00023136"/>
    </source>
</evidence>
<dbReference type="HOGENOM" id="CLU_027127_0_0_9"/>
<evidence type="ECO:0000256" key="2">
    <source>
        <dbReference type="ARBA" id="ARBA00022475"/>
    </source>
</evidence>
<sequence length="469" mass="51397">MIFNQSLGTMKVNSKESKNERVNQLHHKHTLSHHHHMRIRWQDFFTSDNITPAKNATLAERSVIVGHIGMMLLSCGTGAWRVRSAMNTIARCLDMTCSTDIGLVSIEYTCVDADGKSYTQALSLPSTGVNTTKLDRMENFVSQFKKDNGNWTIGQIHNRLEEISTMKSQYAPWQVGLAAGLACAGFIFLLGGGIFEVICAFLGAGCGNYIRRKMIDRHLTILANITVAVAVACAVYVGSFYLIRLFYQVSLHHLDGYIGAMLFVIPGFPFITSGLDISKLDMRSGLERMAYAIMIIVVATAVGWVMALILNLHPQNFEKLGLTPLVLTLLRLVASFCGVFGFSIMFNSKIPMATVAGISGAIANTLRLSLVDWSNVPSAVAAFIGAFVAGMLASIIRRKTGFPRIAITVPSIVIMVPGLYMYRAMFNLGLTSLNAGAFWMVQALMIVICLPLGLIAARILMDKDWRHAG</sequence>
<comment type="similarity">
    <text evidence="6">Belongs to the ThrE exporter (TC 2.A.79) family.</text>
</comment>
<feature type="domain" description="Threonine/serine exporter-like N-terminal" evidence="8">
    <location>
        <begin position="65"/>
        <end position="310"/>
    </location>
</feature>
<dbReference type="PANTHER" id="PTHR34390">
    <property type="entry name" value="UPF0442 PROTEIN YJJB-RELATED"/>
    <property type="match status" value="1"/>
</dbReference>
<dbReference type="InterPro" id="IPR010619">
    <property type="entry name" value="ThrE-like_N"/>
</dbReference>
<dbReference type="InterPro" id="IPR050539">
    <property type="entry name" value="ThrE_Dicarb/AminoAcid_Exp"/>
</dbReference>
<feature type="transmembrane region" description="Helical" evidence="7">
    <location>
        <begin position="177"/>
        <end position="210"/>
    </location>
</feature>
<dbReference type="AlphaFoldDB" id="C2E6U6"/>
<evidence type="ECO:0000256" key="1">
    <source>
        <dbReference type="ARBA" id="ARBA00004651"/>
    </source>
</evidence>
<comment type="caution">
    <text evidence="10">The sequence shown here is derived from an EMBL/GenBank/DDBJ whole genome shotgun (WGS) entry which is preliminary data.</text>
</comment>
<dbReference type="GO" id="GO:0015744">
    <property type="term" value="P:succinate transport"/>
    <property type="evidence" value="ECO:0007669"/>
    <property type="project" value="TreeGrafter"/>
</dbReference>
<feature type="transmembrane region" description="Helical" evidence="7">
    <location>
        <begin position="222"/>
        <end position="244"/>
    </location>
</feature>
<keyword evidence="3 7" id="KW-0812">Transmembrane</keyword>